<dbReference type="InterPro" id="IPR014017">
    <property type="entry name" value="DNA_helicase_UvrD-like_C"/>
</dbReference>
<organism evidence="7 8">
    <name type="scientific">Deinococcus multiflagellatus</name>
    <dbReference type="NCBI Taxonomy" id="1656887"/>
    <lineage>
        <taxon>Bacteria</taxon>
        <taxon>Thermotogati</taxon>
        <taxon>Deinococcota</taxon>
        <taxon>Deinococci</taxon>
        <taxon>Deinococcales</taxon>
        <taxon>Deinococcaceae</taxon>
        <taxon>Deinococcus</taxon>
    </lineage>
</organism>
<evidence type="ECO:0000256" key="5">
    <source>
        <dbReference type="SAM" id="MobiDB-lite"/>
    </source>
</evidence>
<keyword evidence="4" id="KW-0067">ATP-binding</keyword>
<accession>A0ABW1ZTI7</accession>
<dbReference type="GO" id="GO:0004527">
    <property type="term" value="F:exonuclease activity"/>
    <property type="evidence" value="ECO:0007669"/>
    <property type="project" value="UniProtKB-KW"/>
</dbReference>
<comment type="caution">
    <text evidence="7">The sequence shown here is derived from an EMBL/GenBank/DDBJ whole genome shotgun (WGS) entry which is preliminary data.</text>
</comment>
<evidence type="ECO:0000256" key="2">
    <source>
        <dbReference type="ARBA" id="ARBA00022801"/>
    </source>
</evidence>
<name>A0ABW1ZTI7_9DEIO</name>
<gene>
    <name evidence="7" type="ORF">ACFP90_27085</name>
</gene>
<keyword evidence="3" id="KW-0347">Helicase</keyword>
<dbReference type="Proteomes" id="UP001596317">
    <property type="component" value="Unassembled WGS sequence"/>
</dbReference>
<feature type="domain" description="UvrD-like helicase C-terminal" evidence="6">
    <location>
        <begin position="26"/>
        <end position="82"/>
    </location>
</feature>
<reference evidence="8" key="1">
    <citation type="journal article" date="2019" name="Int. J. Syst. Evol. Microbiol.">
        <title>The Global Catalogue of Microorganisms (GCM) 10K type strain sequencing project: providing services to taxonomists for standard genome sequencing and annotation.</title>
        <authorList>
            <consortium name="The Broad Institute Genomics Platform"/>
            <consortium name="The Broad Institute Genome Sequencing Center for Infectious Disease"/>
            <person name="Wu L."/>
            <person name="Ma J."/>
        </authorList>
    </citation>
    <scope>NUCLEOTIDE SEQUENCE [LARGE SCALE GENOMIC DNA]</scope>
    <source>
        <strain evidence="8">CCUG 63830</strain>
    </source>
</reference>
<keyword evidence="2" id="KW-0378">Hydrolase</keyword>
<dbReference type="Gene3D" id="3.40.50.300">
    <property type="entry name" value="P-loop containing nucleotide triphosphate hydrolases"/>
    <property type="match status" value="1"/>
</dbReference>
<keyword evidence="7" id="KW-0269">Exonuclease</keyword>
<evidence type="ECO:0000259" key="6">
    <source>
        <dbReference type="Pfam" id="PF13361"/>
    </source>
</evidence>
<keyword evidence="1" id="KW-0547">Nucleotide-binding</keyword>
<dbReference type="InterPro" id="IPR027417">
    <property type="entry name" value="P-loop_NTPase"/>
</dbReference>
<protein>
    <submittedName>
        <fullName evidence="7">3'-5' exonuclease</fullName>
    </submittedName>
</protein>
<proteinExistence type="predicted"/>
<evidence type="ECO:0000256" key="1">
    <source>
        <dbReference type="ARBA" id="ARBA00022741"/>
    </source>
</evidence>
<dbReference type="RefSeq" id="WP_380059322.1">
    <property type="nucleotide sequence ID" value="NZ_JBHSWB010000004.1"/>
</dbReference>
<dbReference type="SUPFAM" id="SSF52540">
    <property type="entry name" value="P-loop containing nucleoside triphosphate hydrolases"/>
    <property type="match status" value="1"/>
</dbReference>
<evidence type="ECO:0000313" key="8">
    <source>
        <dbReference type="Proteomes" id="UP001596317"/>
    </source>
</evidence>
<keyword evidence="7" id="KW-0540">Nuclease</keyword>
<sequence length="197" mass="20954">MSRGTGEGTREDALTLLAQLCRDDGDADVLLTSVHRAKGKEWPRVTILYPELMPMSQGDPVEERAVQFVAVTRAQQVLRFAYGAERWAVQDFVSPGILPATEGARPVPSPAPALGVPSAGAALSAAPRVDPAAAASMAEVPTLPQRRGPRVAQLTDPRGTLPLLGARPPFHWTCSKSACRPWPRNTGACCAVGRKRG</sequence>
<keyword evidence="8" id="KW-1185">Reference proteome</keyword>
<dbReference type="Pfam" id="PF13361">
    <property type="entry name" value="UvrD_C"/>
    <property type="match status" value="1"/>
</dbReference>
<dbReference type="EMBL" id="JBHSWB010000004">
    <property type="protein sequence ID" value="MFC6663681.1"/>
    <property type="molecule type" value="Genomic_DNA"/>
</dbReference>
<feature type="region of interest" description="Disordered" evidence="5">
    <location>
        <begin position="140"/>
        <end position="162"/>
    </location>
</feature>
<evidence type="ECO:0000256" key="3">
    <source>
        <dbReference type="ARBA" id="ARBA00022806"/>
    </source>
</evidence>
<evidence type="ECO:0000256" key="4">
    <source>
        <dbReference type="ARBA" id="ARBA00022840"/>
    </source>
</evidence>
<evidence type="ECO:0000313" key="7">
    <source>
        <dbReference type="EMBL" id="MFC6663681.1"/>
    </source>
</evidence>